<dbReference type="GO" id="GO:0005524">
    <property type="term" value="F:ATP binding"/>
    <property type="evidence" value="ECO:0007669"/>
    <property type="project" value="UniProtKB-KW"/>
</dbReference>
<evidence type="ECO:0000256" key="3">
    <source>
        <dbReference type="ARBA" id="ARBA00022741"/>
    </source>
</evidence>
<evidence type="ECO:0000256" key="6">
    <source>
        <dbReference type="ARBA" id="ARBA00023277"/>
    </source>
</evidence>
<dbReference type="InterPro" id="IPR037051">
    <property type="entry name" value="4-carb_acid_sugar_kinase_N_sf"/>
</dbReference>
<evidence type="ECO:0000256" key="5">
    <source>
        <dbReference type="ARBA" id="ARBA00022840"/>
    </source>
</evidence>
<keyword evidence="5" id="KW-0067">ATP-binding</keyword>
<comment type="similarity">
    <text evidence="1">Belongs to the four-carbon acid sugar kinase family.</text>
</comment>
<evidence type="ECO:0000256" key="2">
    <source>
        <dbReference type="ARBA" id="ARBA00022679"/>
    </source>
</evidence>
<gene>
    <name evidence="9" type="ORF">caldi_12760</name>
</gene>
<evidence type="ECO:0000313" key="10">
    <source>
        <dbReference type="Proteomes" id="UP001163687"/>
    </source>
</evidence>
<dbReference type="GO" id="GO:0016301">
    <property type="term" value="F:kinase activity"/>
    <property type="evidence" value="ECO:0007669"/>
    <property type="project" value="UniProtKB-KW"/>
</dbReference>
<dbReference type="EMBL" id="AP025628">
    <property type="protein sequence ID" value="BDG60186.1"/>
    <property type="molecule type" value="Genomic_DNA"/>
</dbReference>
<organism evidence="9 10">
    <name type="scientific">Caldinitratiruptor microaerophilus</name>
    <dbReference type="NCBI Taxonomy" id="671077"/>
    <lineage>
        <taxon>Bacteria</taxon>
        <taxon>Bacillati</taxon>
        <taxon>Bacillota</taxon>
        <taxon>Clostridia</taxon>
        <taxon>Eubacteriales</taxon>
        <taxon>Symbiobacteriaceae</taxon>
        <taxon>Caldinitratiruptor</taxon>
    </lineage>
</organism>
<evidence type="ECO:0000259" key="8">
    <source>
        <dbReference type="Pfam" id="PF17042"/>
    </source>
</evidence>
<dbReference type="InterPro" id="IPR010737">
    <property type="entry name" value="4-carb_acid_sugar_kinase_N"/>
</dbReference>
<evidence type="ECO:0000256" key="4">
    <source>
        <dbReference type="ARBA" id="ARBA00022777"/>
    </source>
</evidence>
<dbReference type="KEGG" id="cmic:caldi_12760"/>
<keyword evidence="4" id="KW-0418">Kinase</keyword>
<reference evidence="9" key="1">
    <citation type="submission" date="2022-03" db="EMBL/GenBank/DDBJ databases">
        <title>Complete genome sequence of Caldinitratiruptor microaerophilus.</title>
        <authorList>
            <person name="Mukaiyama R."/>
            <person name="Nishiyama T."/>
            <person name="Ueda K."/>
        </authorList>
    </citation>
    <scope>NUCLEOTIDE SEQUENCE</scope>
    <source>
        <strain evidence="9">JCM 16183</strain>
    </source>
</reference>
<keyword evidence="10" id="KW-1185">Reference proteome</keyword>
<keyword evidence="2" id="KW-0808">Transferase</keyword>
<dbReference type="SUPFAM" id="SSF142764">
    <property type="entry name" value="YgbK-like"/>
    <property type="match status" value="1"/>
</dbReference>
<dbReference type="Gene3D" id="3.40.980.20">
    <property type="entry name" value="Four-carbon acid sugar kinase, nucleotide binding domain"/>
    <property type="match status" value="1"/>
</dbReference>
<dbReference type="InterPro" id="IPR031475">
    <property type="entry name" value="NBD_C"/>
</dbReference>
<feature type="domain" description="Four-carbon acid sugar kinase nucleotide binding" evidence="8">
    <location>
        <begin position="230"/>
        <end position="372"/>
    </location>
</feature>
<keyword evidence="3" id="KW-0547">Nucleotide-binding</keyword>
<name>A0AA35G7K3_9FIRM</name>
<dbReference type="Proteomes" id="UP001163687">
    <property type="component" value="Chromosome"/>
</dbReference>
<feature type="domain" description="Four-carbon acid sugar kinase N-terminal" evidence="7">
    <location>
        <begin position="6"/>
        <end position="214"/>
    </location>
</feature>
<dbReference type="Pfam" id="PF17042">
    <property type="entry name" value="NBD_C"/>
    <property type="match status" value="1"/>
</dbReference>
<evidence type="ECO:0008006" key="11">
    <source>
        <dbReference type="Google" id="ProtNLM"/>
    </source>
</evidence>
<keyword evidence="6" id="KW-0119">Carbohydrate metabolism</keyword>
<evidence type="ECO:0000259" key="7">
    <source>
        <dbReference type="Pfam" id="PF07005"/>
    </source>
</evidence>
<evidence type="ECO:0000256" key="1">
    <source>
        <dbReference type="ARBA" id="ARBA00005715"/>
    </source>
</evidence>
<proteinExistence type="inferred from homology"/>
<evidence type="ECO:0000313" key="9">
    <source>
        <dbReference type="EMBL" id="BDG60186.1"/>
    </source>
</evidence>
<dbReference type="Pfam" id="PF07005">
    <property type="entry name" value="SBD_N"/>
    <property type="match status" value="1"/>
</dbReference>
<sequence>MPPRVLLVADDFTGAADTAVHFAAAGLDTAVWAGAPDTAPPRAEVLAVSTNSRSLPPAAAARAVAAAVRAAGPADDTFLFKKIDSTLRGNPGPELDALAQDRLALVCPAVPAQGRTVRSGVLHVHGRPVAETEFARDIRTPVRTSRVAEVFGPAAEVSLAAVRAGEAALRAAVRAAGARRVVVDAEMPEDLATIARVALDLGAVPCGAAGLGAAIAAELARRLRAVDRLVAVVGSAHPLARAQAGSLAAWLGCPVTEVGPGTDGALEEAAAAGAAGTGSAVLIAPERTADPAAVESALGRAAAAFVQAGPPGLLVVVGGETARAVLGALGATGVRLVGEALPGLPLGRLAGGPWEGLPVVTKAGGFGDPGTLAALARRWKEERLG</sequence>
<dbReference type="AlphaFoldDB" id="A0AA35G7K3"/>
<dbReference type="Gene3D" id="3.40.50.10840">
    <property type="entry name" value="Putative sugar-binding, N-terminal domain"/>
    <property type="match status" value="1"/>
</dbReference>
<protein>
    <recommendedName>
        <fullName evidence="11">Four-carbon acid sugar kinase family protein</fullName>
    </recommendedName>
</protein>
<accession>A0AA35G7K3</accession>
<dbReference type="InterPro" id="IPR042213">
    <property type="entry name" value="NBD_C_sf"/>
</dbReference>